<dbReference type="AlphaFoldDB" id="A0A381NVG3"/>
<dbReference type="EMBL" id="UINC01000631">
    <property type="protein sequence ID" value="SUZ58616.1"/>
    <property type="molecule type" value="Genomic_DNA"/>
</dbReference>
<accession>A0A381NVG3</accession>
<evidence type="ECO:0000313" key="1">
    <source>
        <dbReference type="EMBL" id="SUZ58616.1"/>
    </source>
</evidence>
<protein>
    <submittedName>
        <fullName evidence="1">Uncharacterized protein</fullName>
    </submittedName>
</protein>
<name>A0A381NVG3_9ZZZZ</name>
<organism evidence="1">
    <name type="scientific">marine metagenome</name>
    <dbReference type="NCBI Taxonomy" id="408172"/>
    <lineage>
        <taxon>unclassified sequences</taxon>
        <taxon>metagenomes</taxon>
        <taxon>ecological metagenomes</taxon>
    </lineage>
</organism>
<gene>
    <name evidence="1" type="ORF">METZ01_LOCUS11470</name>
</gene>
<proteinExistence type="predicted"/>
<sequence length="72" mass="8076">MSKSDVKTGCCRYLRTRLMHLPDMEPDPHTYGFDLSEVGHVWCDKTMRVIGPDDGLVAEDKCGPDRACFQGS</sequence>
<reference evidence="1" key="1">
    <citation type="submission" date="2018-05" db="EMBL/GenBank/DDBJ databases">
        <authorList>
            <person name="Lanie J.A."/>
            <person name="Ng W.-L."/>
            <person name="Kazmierczak K.M."/>
            <person name="Andrzejewski T.M."/>
            <person name="Davidsen T.M."/>
            <person name="Wayne K.J."/>
            <person name="Tettelin H."/>
            <person name="Glass J.I."/>
            <person name="Rusch D."/>
            <person name="Podicherti R."/>
            <person name="Tsui H.-C.T."/>
            <person name="Winkler M.E."/>
        </authorList>
    </citation>
    <scope>NUCLEOTIDE SEQUENCE</scope>
</reference>